<dbReference type="AlphaFoldDB" id="A0A9P5U916"/>
<comment type="caution">
    <text evidence="2">The sequence shown here is derived from an EMBL/GenBank/DDBJ whole genome shotgun (WGS) entry which is preliminary data.</text>
</comment>
<keyword evidence="1" id="KW-0472">Membrane</keyword>
<keyword evidence="3" id="KW-1185">Reference proteome</keyword>
<keyword evidence="1" id="KW-1133">Transmembrane helix</keyword>
<name>A0A9P5U916_9AGAR</name>
<organism evidence="2 3">
    <name type="scientific">Rhodocollybia butyracea</name>
    <dbReference type="NCBI Taxonomy" id="206335"/>
    <lineage>
        <taxon>Eukaryota</taxon>
        <taxon>Fungi</taxon>
        <taxon>Dikarya</taxon>
        <taxon>Basidiomycota</taxon>
        <taxon>Agaricomycotina</taxon>
        <taxon>Agaricomycetes</taxon>
        <taxon>Agaricomycetidae</taxon>
        <taxon>Agaricales</taxon>
        <taxon>Marasmiineae</taxon>
        <taxon>Omphalotaceae</taxon>
        <taxon>Rhodocollybia</taxon>
    </lineage>
</organism>
<reference evidence="2" key="1">
    <citation type="submission" date="2020-11" db="EMBL/GenBank/DDBJ databases">
        <authorList>
            <consortium name="DOE Joint Genome Institute"/>
            <person name="Ahrendt S."/>
            <person name="Riley R."/>
            <person name="Andreopoulos W."/>
            <person name="Labutti K."/>
            <person name="Pangilinan J."/>
            <person name="Ruiz-Duenas F.J."/>
            <person name="Barrasa J.M."/>
            <person name="Sanchez-Garcia M."/>
            <person name="Camarero S."/>
            <person name="Miyauchi S."/>
            <person name="Serrano A."/>
            <person name="Linde D."/>
            <person name="Babiker R."/>
            <person name="Drula E."/>
            <person name="Ayuso-Fernandez I."/>
            <person name="Pacheco R."/>
            <person name="Padilla G."/>
            <person name="Ferreira P."/>
            <person name="Barriuso J."/>
            <person name="Kellner H."/>
            <person name="Castanera R."/>
            <person name="Alfaro M."/>
            <person name="Ramirez L."/>
            <person name="Pisabarro A.G."/>
            <person name="Kuo A."/>
            <person name="Tritt A."/>
            <person name="Lipzen A."/>
            <person name="He G."/>
            <person name="Yan M."/>
            <person name="Ng V."/>
            <person name="Cullen D."/>
            <person name="Martin F."/>
            <person name="Rosso M.-N."/>
            <person name="Henrissat B."/>
            <person name="Hibbett D."/>
            <person name="Martinez A.T."/>
            <person name="Grigoriev I.V."/>
        </authorList>
    </citation>
    <scope>NUCLEOTIDE SEQUENCE</scope>
    <source>
        <strain evidence="2">AH 40177</strain>
    </source>
</reference>
<gene>
    <name evidence="2" type="ORF">BDP27DRAFT_1363244</name>
</gene>
<evidence type="ECO:0000313" key="3">
    <source>
        <dbReference type="Proteomes" id="UP000772434"/>
    </source>
</evidence>
<feature type="transmembrane region" description="Helical" evidence="1">
    <location>
        <begin position="152"/>
        <end position="169"/>
    </location>
</feature>
<sequence length="178" mass="20167">MAIAMCKHTIISPSPIYSSYGASIFRVILLLNRALRTQQNMGELEPLSGTIQPIPGVPSAGQCRKVPESSFPCIHVLLMDYWYIRIREGDVKEEPYSLFNNSSTYFGLYRLRMDSLGLDISMHAGTPRSIVFNFSLIPRLSWLPFSISHDNVSYLALVITSVVYMYWSSLYSGRMNPD</sequence>
<keyword evidence="1" id="KW-0812">Transmembrane</keyword>
<dbReference type="Proteomes" id="UP000772434">
    <property type="component" value="Unassembled WGS sequence"/>
</dbReference>
<accession>A0A9P5U916</accession>
<dbReference type="EMBL" id="JADNRY010000049">
    <property type="protein sequence ID" value="KAF9069543.1"/>
    <property type="molecule type" value="Genomic_DNA"/>
</dbReference>
<evidence type="ECO:0000313" key="2">
    <source>
        <dbReference type="EMBL" id="KAF9069543.1"/>
    </source>
</evidence>
<proteinExistence type="predicted"/>
<evidence type="ECO:0000256" key="1">
    <source>
        <dbReference type="SAM" id="Phobius"/>
    </source>
</evidence>
<protein>
    <submittedName>
        <fullName evidence="2">Uncharacterized protein</fullName>
    </submittedName>
</protein>